<organism evidence="2 3">
    <name type="scientific">Podospora aff. communis PSN243</name>
    <dbReference type="NCBI Taxonomy" id="3040156"/>
    <lineage>
        <taxon>Eukaryota</taxon>
        <taxon>Fungi</taxon>
        <taxon>Dikarya</taxon>
        <taxon>Ascomycota</taxon>
        <taxon>Pezizomycotina</taxon>
        <taxon>Sordariomycetes</taxon>
        <taxon>Sordariomycetidae</taxon>
        <taxon>Sordariales</taxon>
        <taxon>Podosporaceae</taxon>
        <taxon>Podospora</taxon>
    </lineage>
</organism>
<accession>A0AAV9GM37</accession>
<protein>
    <submittedName>
        <fullName evidence="2">Uncharacterized protein</fullName>
    </submittedName>
</protein>
<proteinExistence type="predicted"/>
<dbReference type="Proteomes" id="UP001321760">
    <property type="component" value="Unassembled WGS sequence"/>
</dbReference>
<gene>
    <name evidence="2" type="ORF">QBC34DRAFT_404123</name>
</gene>
<dbReference type="AlphaFoldDB" id="A0AAV9GM37"/>
<reference evidence="2" key="2">
    <citation type="submission" date="2023-05" db="EMBL/GenBank/DDBJ databases">
        <authorList>
            <consortium name="Lawrence Berkeley National Laboratory"/>
            <person name="Steindorff A."/>
            <person name="Hensen N."/>
            <person name="Bonometti L."/>
            <person name="Westerberg I."/>
            <person name="Brannstrom I.O."/>
            <person name="Guillou S."/>
            <person name="Cros-Aarteil S."/>
            <person name="Calhoun S."/>
            <person name="Haridas S."/>
            <person name="Kuo A."/>
            <person name="Mondo S."/>
            <person name="Pangilinan J."/>
            <person name="Riley R."/>
            <person name="Labutti K."/>
            <person name="Andreopoulos B."/>
            <person name="Lipzen A."/>
            <person name="Chen C."/>
            <person name="Yanf M."/>
            <person name="Daum C."/>
            <person name="Ng V."/>
            <person name="Clum A."/>
            <person name="Ohm R."/>
            <person name="Martin F."/>
            <person name="Silar P."/>
            <person name="Natvig D."/>
            <person name="Lalanne C."/>
            <person name="Gautier V."/>
            <person name="Ament-Velasquez S.L."/>
            <person name="Kruys A."/>
            <person name="Hutchinson M.I."/>
            <person name="Powell A.J."/>
            <person name="Barry K."/>
            <person name="Miller A.N."/>
            <person name="Grigoriev I.V."/>
            <person name="Debuchy R."/>
            <person name="Gladieux P."/>
            <person name="Thoren M.H."/>
            <person name="Johannesson H."/>
        </authorList>
    </citation>
    <scope>NUCLEOTIDE SEQUENCE</scope>
    <source>
        <strain evidence="2">PSN243</strain>
    </source>
</reference>
<name>A0AAV9GM37_9PEZI</name>
<dbReference type="EMBL" id="MU865935">
    <property type="protein sequence ID" value="KAK4449884.1"/>
    <property type="molecule type" value="Genomic_DNA"/>
</dbReference>
<feature type="compositionally biased region" description="Basic and acidic residues" evidence="1">
    <location>
        <begin position="16"/>
        <end position="29"/>
    </location>
</feature>
<comment type="caution">
    <text evidence="2">The sequence shown here is derived from an EMBL/GenBank/DDBJ whole genome shotgun (WGS) entry which is preliminary data.</text>
</comment>
<sequence>KTAVYRRLLPAEDEADASHLKSKDPKSDSELETVVSATIPSMTSSLQPGSVILEATTKPPKQEINGVKKPESSSIPDDKSSSRNSADGSLEGDYFSDYTPDFPYMDDEHPFMRQKSRALEALLERFWGRLRLKGCVGGHDTAGGGESLLAAAREQVMDTSVIMDGSTSSVVGTAMSTTERTLVEALEMLPPKPRTSGRRGGW</sequence>
<feature type="compositionally biased region" description="Basic and acidic residues" evidence="1">
    <location>
        <begin position="66"/>
        <end position="81"/>
    </location>
</feature>
<feature type="region of interest" description="Disordered" evidence="1">
    <location>
        <begin position="1"/>
        <end position="93"/>
    </location>
</feature>
<feature type="non-terminal residue" evidence="2">
    <location>
        <position position="1"/>
    </location>
</feature>
<evidence type="ECO:0000313" key="3">
    <source>
        <dbReference type="Proteomes" id="UP001321760"/>
    </source>
</evidence>
<keyword evidence="3" id="KW-1185">Reference proteome</keyword>
<feature type="compositionally biased region" description="Polar residues" evidence="1">
    <location>
        <begin position="35"/>
        <end position="48"/>
    </location>
</feature>
<evidence type="ECO:0000256" key="1">
    <source>
        <dbReference type="SAM" id="MobiDB-lite"/>
    </source>
</evidence>
<evidence type="ECO:0000313" key="2">
    <source>
        <dbReference type="EMBL" id="KAK4449884.1"/>
    </source>
</evidence>
<reference evidence="2" key="1">
    <citation type="journal article" date="2023" name="Mol. Phylogenet. Evol.">
        <title>Genome-scale phylogeny and comparative genomics of the fungal order Sordariales.</title>
        <authorList>
            <person name="Hensen N."/>
            <person name="Bonometti L."/>
            <person name="Westerberg I."/>
            <person name="Brannstrom I.O."/>
            <person name="Guillou S."/>
            <person name="Cros-Aarteil S."/>
            <person name="Calhoun S."/>
            <person name="Haridas S."/>
            <person name="Kuo A."/>
            <person name="Mondo S."/>
            <person name="Pangilinan J."/>
            <person name="Riley R."/>
            <person name="LaButti K."/>
            <person name="Andreopoulos B."/>
            <person name="Lipzen A."/>
            <person name="Chen C."/>
            <person name="Yan M."/>
            <person name="Daum C."/>
            <person name="Ng V."/>
            <person name="Clum A."/>
            <person name="Steindorff A."/>
            <person name="Ohm R.A."/>
            <person name="Martin F."/>
            <person name="Silar P."/>
            <person name="Natvig D.O."/>
            <person name="Lalanne C."/>
            <person name="Gautier V."/>
            <person name="Ament-Velasquez S.L."/>
            <person name="Kruys A."/>
            <person name="Hutchinson M.I."/>
            <person name="Powell A.J."/>
            <person name="Barry K."/>
            <person name="Miller A.N."/>
            <person name="Grigoriev I.V."/>
            <person name="Debuchy R."/>
            <person name="Gladieux P."/>
            <person name="Hiltunen Thoren M."/>
            <person name="Johannesson H."/>
        </authorList>
    </citation>
    <scope>NUCLEOTIDE SEQUENCE</scope>
    <source>
        <strain evidence="2">PSN243</strain>
    </source>
</reference>